<dbReference type="PANTHER" id="PTHR10264">
    <property type="entry name" value="BAND 7 PROTEIN-RELATED"/>
    <property type="match status" value="1"/>
</dbReference>
<organism evidence="6 7">
    <name type="scientific">Brachionus calyciflorus</name>
    <dbReference type="NCBI Taxonomy" id="104777"/>
    <lineage>
        <taxon>Eukaryota</taxon>
        <taxon>Metazoa</taxon>
        <taxon>Spiralia</taxon>
        <taxon>Gnathifera</taxon>
        <taxon>Rotifera</taxon>
        <taxon>Eurotatoria</taxon>
        <taxon>Monogononta</taxon>
        <taxon>Pseudotrocha</taxon>
        <taxon>Ploima</taxon>
        <taxon>Brachionidae</taxon>
        <taxon>Brachionus</taxon>
    </lineage>
</organism>
<keyword evidence="7" id="KW-1185">Reference proteome</keyword>
<comment type="caution">
    <text evidence="6">The sequence shown here is derived from an EMBL/GenBank/DDBJ whole genome shotgun (WGS) entry which is preliminary data.</text>
</comment>
<dbReference type="GO" id="GO:0005886">
    <property type="term" value="C:plasma membrane"/>
    <property type="evidence" value="ECO:0007669"/>
    <property type="project" value="InterPro"/>
</dbReference>
<dbReference type="InterPro" id="IPR043202">
    <property type="entry name" value="Band-7_stomatin-like"/>
</dbReference>
<accession>A0A813U9R6</accession>
<dbReference type="AlphaFoldDB" id="A0A813U9R6"/>
<dbReference type="SUPFAM" id="SSF117892">
    <property type="entry name" value="Band 7/SPFH domain"/>
    <property type="match status" value="1"/>
</dbReference>
<dbReference type="Proteomes" id="UP000663879">
    <property type="component" value="Unassembled WGS sequence"/>
</dbReference>
<proteinExistence type="inferred from homology"/>
<keyword evidence="3 4" id="KW-0472">Membrane</keyword>
<dbReference type="PRINTS" id="PR00721">
    <property type="entry name" value="STOMATIN"/>
</dbReference>
<dbReference type="Gene3D" id="3.30.479.30">
    <property type="entry name" value="Band 7 domain"/>
    <property type="match status" value="1"/>
</dbReference>
<comment type="subcellular location">
    <subcellularLocation>
        <location evidence="1">Membrane</location>
    </subcellularLocation>
</comment>
<evidence type="ECO:0000259" key="5">
    <source>
        <dbReference type="SMART" id="SM00244"/>
    </source>
</evidence>
<evidence type="ECO:0000256" key="2">
    <source>
        <dbReference type="ARBA" id="ARBA00008164"/>
    </source>
</evidence>
<dbReference type="Pfam" id="PF01145">
    <property type="entry name" value="Band_7"/>
    <property type="match status" value="1"/>
</dbReference>
<feature type="transmembrane region" description="Helical" evidence="4">
    <location>
        <begin position="29"/>
        <end position="50"/>
    </location>
</feature>
<dbReference type="PANTHER" id="PTHR10264:SF19">
    <property type="entry name" value="AT06885P-RELATED"/>
    <property type="match status" value="1"/>
</dbReference>
<keyword evidence="4" id="KW-1133">Transmembrane helix</keyword>
<dbReference type="OrthoDB" id="2105077at2759"/>
<name>A0A813U9R6_9BILA</name>
<sequence>MQNSKVGDQPRLMDVDAKNNVEEGFGCCGVVLIGLSYIIFVFTLPFSLFVSIKIVREFERAVILRLGRISPGGAKGPGLFFILPCIDQIVTIDLRTITFDVPPQEILTKDSVTITVDAVCYFRIFNPTISVTNVENAQFSTRLLAAATLRNILGTRTLQEILQDKEMISQQMQEMLDNATDSWGIKVERVEVKDVRLPVQMQRAMATEAESSREARAKVIAAEGEQKASIALKQAADTINQSPVALQLRYLQTLTNISAEKNSTIIFPIPIEMLNAFKK</sequence>
<dbReference type="EMBL" id="CAJNOC010000950">
    <property type="protein sequence ID" value="CAF0820442.1"/>
    <property type="molecule type" value="Genomic_DNA"/>
</dbReference>
<evidence type="ECO:0000256" key="1">
    <source>
        <dbReference type="ARBA" id="ARBA00004370"/>
    </source>
</evidence>
<dbReference type="FunFam" id="3.30.479.30:FF:000002">
    <property type="entry name" value="band 7 protein AGAP004871"/>
    <property type="match status" value="1"/>
</dbReference>
<evidence type="ECO:0000256" key="4">
    <source>
        <dbReference type="SAM" id="Phobius"/>
    </source>
</evidence>
<reference evidence="6" key="1">
    <citation type="submission" date="2021-02" db="EMBL/GenBank/DDBJ databases">
        <authorList>
            <person name="Nowell W R."/>
        </authorList>
    </citation>
    <scope>NUCLEOTIDE SEQUENCE</scope>
    <source>
        <strain evidence="6">Ploen Becks lab</strain>
    </source>
</reference>
<evidence type="ECO:0000313" key="6">
    <source>
        <dbReference type="EMBL" id="CAF0820442.1"/>
    </source>
</evidence>
<dbReference type="SMART" id="SM00244">
    <property type="entry name" value="PHB"/>
    <property type="match status" value="1"/>
</dbReference>
<gene>
    <name evidence="6" type="ORF">OXX778_LOCUS7437</name>
</gene>
<dbReference type="Gene3D" id="6.10.250.2090">
    <property type="match status" value="1"/>
</dbReference>
<comment type="similarity">
    <text evidence="2">Belongs to the band 7/mec-2 family.</text>
</comment>
<evidence type="ECO:0000256" key="3">
    <source>
        <dbReference type="ARBA" id="ARBA00023136"/>
    </source>
</evidence>
<dbReference type="InterPro" id="IPR036013">
    <property type="entry name" value="Band_7/SPFH_dom_sf"/>
</dbReference>
<feature type="domain" description="Band 7" evidence="5">
    <location>
        <begin position="50"/>
        <end position="209"/>
    </location>
</feature>
<dbReference type="InterPro" id="IPR001107">
    <property type="entry name" value="Band_7"/>
</dbReference>
<evidence type="ECO:0000313" key="7">
    <source>
        <dbReference type="Proteomes" id="UP000663879"/>
    </source>
</evidence>
<protein>
    <recommendedName>
        <fullName evidence="5">Band 7 domain-containing protein</fullName>
    </recommendedName>
</protein>
<keyword evidence="4" id="KW-0812">Transmembrane</keyword>
<dbReference type="InterPro" id="IPR001972">
    <property type="entry name" value="Stomatin_HflK_fam"/>
</dbReference>